<dbReference type="GO" id="GO:0005509">
    <property type="term" value="F:calcium ion binding"/>
    <property type="evidence" value="ECO:0007669"/>
    <property type="project" value="UniProtKB-ARBA"/>
</dbReference>
<feature type="compositionally biased region" description="Basic and acidic residues" evidence="12">
    <location>
        <begin position="80"/>
        <end position="91"/>
    </location>
</feature>
<dbReference type="InterPro" id="IPR036890">
    <property type="entry name" value="HATPase_C_sf"/>
</dbReference>
<name>A0A5Q2FGC9_9ACTN</name>
<feature type="transmembrane region" description="Helical" evidence="13">
    <location>
        <begin position="32"/>
        <end position="55"/>
    </location>
</feature>
<dbReference type="SMART" id="SM00388">
    <property type="entry name" value="HisKA"/>
    <property type="match status" value="1"/>
</dbReference>
<comment type="catalytic activity">
    <reaction evidence="1">
        <text>ATP + protein L-histidine = ADP + protein N-phospho-L-histidine.</text>
        <dbReference type="EC" id="2.7.13.3"/>
    </reaction>
</comment>
<keyword evidence="7 13" id="KW-0812">Transmembrane</keyword>
<protein>
    <recommendedName>
        <fullName evidence="4">histidine kinase</fullName>
        <ecNumber evidence="4">2.7.13.3</ecNumber>
    </recommendedName>
</protein>
<keyword evidence="5" id="KW-0597">Phosphoprotein</keyword>
<reference evidence="16 17" key="1">
    <citation type="submission" date="2019-10" db="EMBL/GenBank/DDBJ databases">
        <title>Genomic analysis of Raineyella sp. CBA3103.</title>
        <authorList>
            <person name="Roh S.W."/>
        </authorList>
    </citation>
    <scope>NUCLEOTIDE SEQUENCE [LARGE SCALE GENOMIC DNA]</scope>
    <source>
        <strain evidence="16 17">CBA3103</strain>
    </source>
</reference>
<dbReference type="Proteomes" id="UP000386847">
    <property type="component" value="Chromosome"/>
</dbReference>
<dbReference type="InterPro" id="IPR050428">
    <property type="entry name" value="TCS_sensor_his_kinase"/>
</dbReference>
<dbReference type="InterPro" id="IPR003661">
    <property type="entry name" value="HisK_dim/P_dom"/>
</dbReference>
<accession>A0A5Q2FGC9</accession>
<proteinExistence type="predicted"/>
<dbReference type="PANTHER" id="PTHR45436:SF5">
    <property type="entry name" value="SENSOR HISTIDINE KINASE TRCS"/>
    <property type="match status" value="1"/>
</dbReference>
<evidence type="ECO:0000256" key="10">
    <source>
        <dbReference type="ARBA" id="ARBA00023012"/>
    </source>
</evidence>
<evidence type="ECO:0000256" key="5">
    <source>
        <dbReference type="ARBA" id="ARBA00022553"/>
    </source>
</evidence>
<evidence type="ECO:0000259" key="14">
    <source>
        <dbReference type="PROSITE" id="PS50109"/>
    </source>
</evidence>
<evidence type="ECO:0000256" key="6">
    <source>
        <dbReference type="ARBA" id="ARBA00022679"/>
    </source>
</evidence>
<dbReference type="KEGG" id="rain:Rai3103_08760"/>
<dbReference type="Pfam" id="PF02518">
    <property type="entry name" value="HATPase_c"/>
    <property type="match status" value="1"/>
</dbReference>
<keyword evidence="11 13" id="KW-0472">Membrane</keyword>
<evidence type="ECO:0000256" key="8">
    <source>
        <dbReference type="ARBA" id="ARBA00022777"/>
    </source>
</evidence>
<dbReference type="Pfam" id="PF00512">
    <property type="entry name" value="HisKA"/>
    <property type="match status" value="1"/>
</dbReference>
<dbReference type="PRINTS" id="PR00344">
    <property type="entry name" value="BCTRLSENSOR"/>
</dbReference>
<dbReference type="Gene3D" id="3.30.565.10">
    <property type="entry name" value="Histidine kinase-like ATPase, C-terminal domain"/>
    <property type="match status" value="1"/>
</dbReference>
<dbReference type="AlphaFoldDB" id="A0A5Q2FGC9"/>
<dbReference type="FunFam" id="3.30.565.10:FF:000006">
    <property type="entry name" value="Sensor histidine kinase WalK"/>
    <property type="match status" value="1"/>
</dbReference>
<evidence type="ECO:0000256" key="9">
    <source>
        <dbReference type="ARBA" id="ARBA00022989"/>
    </source>
</evidence>
<dbReference type="GO" id="GO:0000155">
    <property type="term" value="F:phosphorelay sensor kinase activity"/>
    <property type="evidence" value="ECO:0007669"/>
    <property type="project" value="InterPro"/>
</dbReference>
<comment type="cofactor">
    <cofactor evidence="2">
        <name>a divalent metal cation</name>
        <dbReference type="ChEBI" id="CHEBI:60240"/>
    </cofactor>
</comment>
<dbReference type="GO" id="GO:0005886">
    <property type="term" value="C:plasma membrane"/>
    <property type="evidence" value="ECO:0007669"/>
    <property type="project" value="UniProtKB-SubCell"/>
</dbReference>
<dbReference type="Gene3D" id="1.10.287.130">
    <property type="match status" value="1"/>
</dbReference>
<gene>
    <name evidence="16" type="ORF">Rai3103_08760</name>
</gene>
<feature type="region of interest" description="Disordered" evidence="12">
    <location>
        <begin position="78"/>
        <end position="100"/>
    </location>
</feature>
<dbReference type="PROSITE" id="PS50885">
    <property type="entry name" value="HAMP"/>
    <property type="match status" value="1"/>
</dbReference>
<dbReference type="SUPFAM" id="SSF55874">
    <property type="entry name" value="ATPase domain of HSP90 chaperone/DNA topoisomerase II/histidine kinase"/>
    <property type="match status" value="1"/>
</dbReference>
<evidence type="ECO:0000259" key="15">
    <source>
        <dbReference type="PROSITE" id="PS50885"/>
    </source>
</evidence>
<evidence type="ECO:0000256" key="13">
    <source>
        <dbReference type="SAM" id="Phobius"/>
    </source>
</evidence>
<keyword evidence="10" id="KW-0902">Two-component regulatory system</keyword>
<organism evidence="16 17">
    <name type="scientific">Raineyella fluvialis</name>
    <dbReference type="NCBI Taxonomy" id="2662261"/>
    <lineage>
        <taxon>Bacteria</taxon>
        <taxon>Bacillati</taxon>
        <taxon>Actinomycetota</taxon>
        <taxon>Actinomycetes</taxon>
        <taxon>Propionibacteriales</taxon>
        <taxon>Propionibacteriaceae</taxon>
        <taxon>Raineyella</taxon>
    </lineage>
</organism>
<keyword evidence="6" id="KW-0808">Transferase</keyword>
<evidence type="ECO:0000256" key="11">
    <source>
        <dbReference type="ARBA" id="ARBA00023136"/>
    </source>
</evidence>
<evidence type="ECO:0000256" key="1">
    <source>
        <dbReference type="ARBA" id="ARBA00000085"/>
    </source>
</evidence>
<dbReference type="CDD" id="cd00082">
    <property type="entry name" value="HisKA"/>
    <property type="match status" value="1"/>
</dbReference>
<dbReference type="EMBL" id="CP045725">
    <property type="protein sequence ID" value="QGF23745.1"/>
    <property type="molecule type" value="Genomic_DNA"/>
</dbReference>
<keyword evidence="17" id="KW-1185">Reference proteome</keyword>
<dbReference type="SUPFAM" id="SSF47384">
    <property type="entry name" value="Homodimeric domain of signal transducing histidine kinase"/>
    <property type="match status" value="1"/>
</dbReference>
<dbReference type="InterPro" id="IPR003594">
    <property type="entry name" value="HATPase_dom"/>
</dbReference>
<evidence type="ECO:0000256" key="2">
    <source>
        <dbReference type="ARBA" id="ARBA00001968"/>
    </source>
</evidence>
<feature type="domain" description="HAMP" evidence="15">
    <location>
        <begin position="230"/>
        <end position="293"/>
    </location>
</feature>
<evidence type="ECO:0000313" key="17">
    <source>
        <dbReference type="Proteomes" id="UP000386847"/>
    </source>
</evidence>
<evidence type="ECO:0000256" key="3">
    <source>
        <dbReference type="ARBA" id="ARBA00004236"/>
    </source>
</evidence>
<dbReference type="PROSITE" id="PS50109">
    <property type="entry name" value="HIS_KIN"/>
    <property type="match status" value="1"/>
</dbReference>
<keyword evidence="9 13" id="KW-1133">Transmembrane helix</keyword>
<feature type="domain" description="Histidine kinase" evidence="14">
    <location>
        <begin position="308"/>
        <end position="522"/>
    </location>
</feature>
<sequence>MAVDHTPAVLPTGTAVQPTRRRRRRFSLTTRLVAMILAIMAAILLLFGTATVAVMHHNLSQRLDSDLQQAALRSLSYAHPSDHDDGERNRNPIDAPGQPSRVITLVRDTNGAVAAYYRVPDGSAAALRVADVQTIADAGLLAPSTGSAQLGDPEATPRLPRPVTVRLSIGEYRMLPITVLDSATGTVRVVATGLPTSTVDGPVSFLTVTELIGGVSALALAGAVATLAISRSLRPLARISTVATDVAAMPLQTGTVDLSSSRVPGDLAEPGTEVGNVGHALNRLIDSVDDALTARARTEGQLRAFVADASHELRTPLAAVRGYTDILRLTEELSPEGRTSLGRVESQTDRMTALVEDLLMLARLDEGRTPTFADLDLSELAVEAVLDATAAGPDHTFTCDVPDDPMTVHGDRRQLSQVLANLLSNARKHTPAGTVVGIVVRRAADGAVEATVTDNGPGIDPGFLPHMFDRFARGDSARKSTEGSTGLGLAIVRAVVEAHGGTVSCTSRPGDTVFTVRLPAAGTLVPPTGPGPHTPGPAQP</sequence>
<dbReference type="InterPro" id="IPR005467">
    <property type="entry name" value="His_kinase_dom"/>
</dbReference>
<keyword evidence="8" id="KW-0418">Kinase</keyword>
<dbReference type="InterPro" id="IPR003660">
    <property type="entry name" value="HAMP_dom"/>
</dbReference>
<evidence type="ECO:0000256" key="12">
    <source>
        <dbReference type="SAM" id="MobiDB-lite"/>
    </source>
</evidence>
<dbReference type="SMART" id="SM00387">
    <property type="entry name" value="HATPase_c"/>
    <property type="match status" value="1"/>
</dbReference>
<feature type="region of interest" description="Disordered" evidence="12">
    <location>
        <begin position="1"/>
        <end position="22"/>
    </location>
</feature>
<dbReference type="InterPro" id="IPR004358">
    <property type="entry name" value="Sig_transdc_His_kin-like_C"/>
</dbReference>
<evidence type="ECO:0000256" key="4">
    <source>
        <dbReference type="ARBA" id="ARBA00012438"/>
    </source>
</evidence>
<dbReference type="FunFam" id="1.10.287.130:FF:000001">
    <property type="entry name" value="Two-component sensor histidine kinase"/>
    <property type="match status" value="1"/>
</dbReference>
<comment type="subcellular location">
    <subcellularLocation>
        <location evidence="3">Cell membrane</location>
    </subcellularLocation>
</comment>
<evidence type="ECO:0000313" key="16">
    <source>
        <dbReference type="EMBL" id="QGF23745.1"/>
    </source>
</evidence>
<dbReference type="InterPro" id="IPR036097">
    <property type="entry name" value="HisK_dim/P_sf"/>
</dbReference>
<dbReference type="PANTHER" id="PTHR45436">
    <property type="entry name" value="SENSOR HISTIDINE KINASE YKOH"/>
    <property type="match status" value="1"/>
</dbReference>
<evidence type="ECO:0000256" key="7">
    <source>
        <dbReference type="ARBA" id="ARBA00022692"/>
    </source>
</evidence>
<dbReference type="CDD" id="cd00075">
    <property type="entry name" value="HATPase"/>
    <property type="match status" value="1"/>
</dbReference>
<dbReference type="EC" id="2.7.13.3" evidence="4"/>